<dbReference type="PROSITE" id="PS00108">
    <property type="entry name" value="PROTEIN_KINASE_ST"/>
    <property type="match status" value="1"/>
</dbReference>
<evidence type="ECO:0000256" key="10">
    <source>
        <dbReference type="RuleBase" id="RU000304"/>
    </source>
</evidence>
<accession>A0A7S3DLK9</accession>
<organism evidence="13">
    <name type="scientific">Palpitomonas bilix</name>
    <dbReference type="NCBI Taxonomy" id="652834"/>
    <lineage>
        <taxon>Eukaryota</taxon>
        <taxon>Eukaryota incertae sedis</taxon>
    </lineage>
</organism>
<proteinExistence type="inferred from homology"/>
<dbReference type="AlphaFoldDB" id="A0A7S3DLK9"/>
<evidence type="ECO:0000256" key="11">
    <source>
        <dbReference type="SAM" id="MobiDB-lite"/>
    </source>
</evidence>
<dbReference type="InterPro" id="IPR011009">
    <property type="entry name" value="Kinase-like_dom_sf"/>
</dbReference>
<gene>
    <name evidence="13" type="ORF">PBIL07802_LOCUS23371</name>
</gene>
<evidence type="ECO:0000256" key="8">
    <source>
        <dbReference type="PIRSR" id="PIRSR630616-3"/>
    </source>
</evidence>
<evidence type="ECO:0000256" key="4">
    <source>
        <dbReference type="ARBA" id="ARBA00022777"/>
    </source>
</evidence>
<feature type="cross-link" description="Glycyl lysine isopeptide (Lys-Gly) (interchain with G-Cter in SUMO2)" evidence="8">
    <location>
        <position position="301"/>
    </location>
</feature>
<evidence type="ECO:0000256" key="2">
    <source>
        <dbReference type="ARBA" id="ARBA00022679"/>
    </source>
</evidence>
<dbReference type="PROSITE" id="PS50011">
    <property type="entry name" value="PROTEIN_KINASE_DOM"/>
    <property type="match status" value="1"/>
</dbReference>
<dbReference type="Gene3D" id="1.10.510.10">
    <property type="entry name" value="Transferase(Phosphotransferase) domain 1"/>
    <property type="match status" value="1"/>
</dbReference>
<feature type="active site" description="Proton acceptor" evidence="6">
    <location>
        <position position="299"/>
    </location>
</feature>
<keyword evidence="3 7" id="KW-0547">Nucleotide-binding</keyword>
<feature type="domain" description="Protein kinase" evidence="12">
    <location>
        <begin position="70"/>
        <end position="456"/>
    </location>
</feature>
<dbReference type="SMART" id="SM00220">
    <property type="entry name" value="S_TKc"/>
    <property type="match status" value="1"/>
</dbReference>
<feature type="region of interest" description="Disordered" evidence="11">
    <location>
        <begin position="235"/>
        <end position="258"/>
    </location>
</feature>
<evidence type="ECO:0000256" key="1">
    <source>
        <dbReference type="ARBA" id="ARBA00022527"/>
    </source>
</evidence>
<feature type="binding site" evidence="9">
    <location>
        <position position="99"/>
    </location>
    <ligand>
        <name>ATP</name>
        <dbReference type="ChEBI" id="CHEBI:30616"/>
    </ligand>
</feature>
<feature type="region of interest" description="Disordered" evidence="11">
    <location>
        <begin position="32"/>
        <end position="54"/>
    </location>
</feature>
<evidence type="ECO:0000256" key="3">
    <source>
        <dbReference type="ARBA" id="ARBA00022741"/>
    </source>
</evidence>
<reference evidence="13" key="1">
    <citation type="submission" date="2021-01" db="EMBL/GenBank/DDBJ databases">
        <authorList>
            <person name="Corre E."/>
            <person name="Pelletier E."/>
            <person name="Niang G."/>
            <person name="Scheremetjew M."/>
            <person name="Finn R."/>
            <person name="Kale V."/>
            <person name="Holt S."/>
            <person name="Cochrane G."/>
            <person name="Meng A."/>
            <person name="Brown T."/>
            <person name="Cohen L."/>
        </authorList>
    </citation>
    <scope>NUCLEOTIDE SEQUENCE</scope>
    <source>
        <strain evidence="13">NIES-2562</strain>
    </source>
</reference>
<dbReference type="PANTHER" id="PTHR24350">
    <property type="entry name" value="SERINE/THREONINE-PROTEIN KINASE IAL-RELATED"/>
    <property type="match status" value="1"/>
</dbReference>
<dbReference type="InterPro" id="IPR017441">
    <property type="entry name" value="Protein_kinase_ATP_BS"/>
</dbReference>
<evidence type="ECO:0000313" key="13">
    <source>
        <dbReference type="EMBL" id="CAE0261081.1"/>
    </source>
</evidence>
<dbReference type="SUPFAM" id="SSF56112">
    <property type="entry name" value="Protein kinase-like (PK-like)"/>
    <property type="match status" value="1"/>
</dbReference>
<comment type="similarity">
    <text evidence="10">Belongs to the protein kinase superfamily.</text>
</comment>
<evidence type="ECO:0000259" key="12">
    <source>
        <dbReference type="PROSITE" id="PS50011"/>
    </source>
</evidence>
<keyword evidence="2" id="KW-0808">Transferase</keyword>
<evidence type="ECO:0000256" key="6">
    <source>
        <dbReference type="PIRSR" id="PIRSR630616-1"/>
    </source>
</evidence>
<protein>
    <recommendedName>
        <fullName evidence="12">Protein kinase domain-containing protein</fullName>
    </recommendedName>
</protein>
<evidence type="ECO:0000256" key="5">
    <source>
        <dbReference type="ARBA" id="ARBA00022840"/>
    </source>
</evidence>
<feature type="binding site" evidence="7">
    <location>
        <position position="326"/>
    </location>
    <ligand>
        <name>ATP</name>
        <dbReference type="ChEBI" id="CHEBI:30616"/>
    </ligand>
</feature>
<dbReference type="GO" id="GO:0004674">
    <property type="term" value="F:protein serine/threonine kinase activity"/>
    <property type="evidence" value="ECO:0007669"/>
    <property type="project" value="UniProtKB-KW"/>
</dbReference>
<dbReference type="Pfam" id="PF00069">
    <property type="entry name" value="Pkinase"/>
    <property type="match status" value="2"/>
</dbReference>
<dbReference type="InterPro" id="IPR000719">
    <property type="entry name" value="Prot_kinase_dom"/>
</dbReference>
<dbReference type="InterPro" id="IPR030616">
    <property type="entry name" value="Aur-like"/>
</dbReference>
<evidence type="ECO:0000256" key="7">
    <source>
        <dbReference type="PIRSR" id="PIRSR630616-2"/>
    </source>
</evidence>
<feature type="region of interest" description="Disordered" evidence="11">
    <location>
        <begin position="178"/>
        <end position="198"/>
    </location>
</feature>
<dbReference type="PROSITE" id="PS00107">
    <property type="entry name" value="PROTEIN_KINASE_ATP"/>
    <property type="match status" value="1"/>
</dbReference>
<dbReference type="Gene3D" id="3.30.200.20">
    <property type="entry name" value="Phosphorylase Kinase, domain 1"/>
    <property type="match status" value="1"/>
</dbReference>
<keyword evidence="1 10" id="KW-0723">Serine/threonine-protein kinase</keyword>
<evidence type="ECO:0000256" key="9">
    <source>
        <dbReference type="PROSITE-ProRule" id="PRU10141"/>
    </source>
</evidence>
<keyword evidence="5 7" id="KW-0067">ATP-binding</keyword>
<dbReference type="EMBL" id="HBIB01036023">
    <property type="protein sequence ID" value="CAE0261081.1"/>
    <property type="molecule type" value="Transcribed_RNA"/>
</dbReference>
<sequence>MGSGTSKQRILAEPQSIETSLASLAGHVDSLSSLSSEDLSPTTQAESTRFGEGRDDDAIGYFPVPVEQHFVFMKSLGRGTFGEVSLAQDRATKKMYAIKTFHKPASPYFRKSDFSRAEVKNEARIMERLRHTQLVRLYAVYEDVFSYSFVLEFCAGGDLRQVMRGRERAARSTTLFNSPQVDTNTQTKLGGLGLTNQQNADAGNTAALLSKRQRSKSQDVQGGLLKLPSVQHPFAVVRDSPNPSPSRPQQNASCKQARNSLAGPLGQSYYLTEAEAASVLCDVLAALDYMHSRRIVHRDVKVDNIFLRFEHVRGSSLAENDFLLGDFGFSAILNTEDGLLHSMCGSPVYMAPEVVGRKGASSKQEAEAMGERSYGPKSDIWSTGVALHFLLTGVFPFFGRTTSDTFYRIVHHPFRASSSSLGTLSGKCVRLLSRMLDKDPARRPSARNILLIDPWLQSLASKKLERHSLGLRK</sequence>
<dbReference type="InterPro" id="IPR008271">
    <property type="entry name" value="Ser/Thr_kinase_AS"/>
</dbReference>
<name>A0A7S3DLK9_9EUKA</name>
<dbReference type="GO" id="GO:0005524">
    <property type="term" value="F:ATP binding"/>
    <property type="evidence" value="ECO:0007669"/>
    <property type="project" value="UniProtKB-UniRule"/>
</dbReference>
<keyword evidence="4" id="KW-0418">Kinase</keyword>